<name>A0A6B3LGJ7_9BACT</name>
<evidence type="ECO:0000313" key="3">
    <source>
        <dbReference type="Proteomes" id="UP000474777"/>
    </source>
</evidence>
<feature type="transmembrane region" description="Helical" evidence="1">
    <location>
        <begin position="195"/>
        <end position="220"/>
    </location>
</feature>
<comment type="caution">
    <text evidence="2">The sequence shown here is derived from an EMBL/GenBank/DDBJ whole genome shotgun (WGS) entry which is preliminary data.</text>
</comment>
<protein>
    <submittedName>
        <fullName evidence="2">Uncharacterized protein</fullName>
    </submittedName>
</protein>
<dbReference type="Proteomes" id="UP000474777">
    <property type="component" value="Unassembled WGS sequence"/>
</dbReference>
<evidence type="ECO:0000313" key="2">
    <source>
        <dbReference type="EMBL" id="NEM96202.1"/>
    </source>
</evidence>
<dbReference type="RefSeq" id="WP_163911025.1">
    <property type="nucleotide sequence ID" value="NZ_JAAGWD010000001.1"/>
</dbReference>
<organism evidence="2 3">
    <name type="scientific">Pontibacter burrus</name>
    <dbReference type="NCBI Taxonomy" id="2704466"/>
    <lineage>
        <taxon>Bacteria</taxon>
        <taxon>Pseudomonadati</taxon>
        <taxon>Bacteroidota</taxon>
        <taxon>Cytophagia</taxon>
        <taxon>Cytophagales</taxon>
        <taxon>Hymenobacteraceae</taxon>
        <taxon>Pontibacter</taxon>
    </lineage>
</organism>
<dbReference type="AlphaFoldDB" id="A0A6B3LGJ7"/>
<dbReference type="EMBL" id="JAAGWD010000001">
    <property type="protein sequence ID" value="NEM96202.1"/>
    <property type="molecule type" value="Genomic_DNA"/>
</dbReference>
<keyword evidence="3" id="KW-1185">Reference proteome</keyword>
<keyword evidence="1" id="KW-0472">Membrane</keyword>
<evidence type="ECO:0000256" key="1">
    <source>
        <dbReference type="SAM" id="Phobius"/>
    </source>
</evidence>
<gene>
    <name evidence="2" type="ORF">GXP69_00720</name>
</gene>
<sequence>MKQEVKPSGTLLQKFFVKGKGLLKTVYTPKPTLLVEPDAWQCTIEKWDIIGKDSAALMLHLAEQRLTETVTASDSMSKKAEIIISILIPFLTVLIGFILSRDATAFDKDALGLAALFCIIPVCASLYFIQRNFRPYRITVPGESPQNIATARNFDNDLTTDEKYYNLVLNQLGSYQDRILTNEEINSTRVENIRLALFCMMFIPIAPLLAFLLVFLSGLVNF</sequence>
<reference evidence="2 3" key="1">
    <citation type="submission" date="2020-02" db="EMBL/GenBank/DDBJ databases">
        <authorList>
            <person name="Kim M.K."/>
        </authorList>
    </citation>
    <scope>NUCLEOTIDE SEQUENCE [LARGE SCALE GENOMIC DNA]</scope>
    <source>
        <strain evidence="2 3">BT327</strain>
    </source>
</reference>
<accession>A0A6B3LGJ7</accession>
<keyword evidence="1" id="KW-0812">Transmembrane</keyword>
<feature type="transmembrane region" description="Helical" evidence="1">
    <location>
        <begin position="82"/>
        <end position="99"/>
    </location>
</feature>
<keyword evidence="1" id="KW-1133">Transmembrane helix</keyword>
<proteinExistence type="predicted"/>
<feature type="transmembrane region" description="Helical" evidence="1">
    <location>
        <begin position="111"/>
        <end position="129"/>
    </location>
</feature>